<keyword evidence="2" id="KW-1185">Reference proteome</keyword>
<reference evidence="1 2" key="1">
    <citation type="submission" date="2015-08" db="EMBL/GenBank/DDBJ databases">
        <title>Genome sequencing of Penicillium nordicum.</title>
        <authorList>
            <person name="Nguyen H.D."/>
            <person name="Seifert K.A."/>
        </authorList>
    </citation>
    <scope>NUCLEOTIDE SEQUENCE [LARGE SCALE GENOMIC DNA]</scope>
    <source>
        <strain evidence="1 2">DAOMC 185683</strain>
    </source>
</reference>
<dbReference type="Proteomes" id="UP000037696">
    <property type="component" value="Unassembled WGS sequence"/>
</dbReference>
<comment type="caution">
    <text evidence="1">The sequence shown here is derived from an EMBL/GenBank/DDBJ whole genome shotgun (WGS) entry which is preliminary data.</text>
</comment>
<dbReference type="OrthoDB" id="4653208at2759"/>
<accession>A0A0N0RY49</accession>
<proteinExistence type="predicted"/>
<evidence type="ECO:0000313" key="2">
    <source>
        <dbReference type="Proteomes" id="UP000037696"/>
    </source>
</evidence>
<name>A0A0N0RY49_9EURO</name>
<organism evidence="1 2">
    <name type="scientific">Penicillium nordicum</name>
    <dbReference type="NCBI Taxonomy" id="229535"/>
    <lineage>
        <taxon>Eukaryota</taxon>
        <taxon>Fungi</taxon>
        <taxon>Dikarya</taxon>
        <taxon>Ascomycota</taxon>
        <taxon>Pezizomycotina</taxon>
        <taxon>Eurotiomycetes</taxon>
        <taxon>Eurotiomycetidae</taxon>
        <taxon>Eurotiales</taxon>
        <taxon>Aspergillaceae</taxon>
        <taxon>Penicillium</taxon>
    </lineage>
</organism>
<gene>
    <name evidence="1" type="ORF">ACN38_g9184</name>
</gene>
<dbReference type="EMBL" id="LHQQ01000181">
    <property type="protein sequence ID" value="KOS39979.1"/>
    <property type="molecule type" value="Genomic_DNA"/>
</dbReference>
<dbReference type="STRING" id="229535.A0A0N0RY49"/>
<sequence length="216" mass="24105">MEMPENFPPGFVLGRVAEQLNQDHSDLRIGLSTNLVTYGEALTASLNCVGDIPGHVQLPTTNPVRRAHLRKMALENIGSLNSPTASTSSRVIRTQGKLDMEDFPRPLSPNRRALLKKKFQNENFPPYRDPYILTLLTLRTEEKLAAIVGNVTVSAVDWDTGMSTWKLPEMEILWDIGAQHTIITTDVLGEDFSAHLSDPVHDLYRRGDGTRVLVSF</sequence>
<evidence type="ECO:0008006" key="3">
    <source>
        <dbReference type="Google" id="ProtNLM"/>
    </source>
</evidence>
<evidence type="ECO:0000313" key="1">
    <source>
        <dbReference type="EMBL" id="KOS39979.1"/>
    </source>
</evidence>
<protein>
    <recommendedName>
        <fullName evidence="3">Peptidase A2 domain-containing protein</fullName>
    </recommendedName>
</protein>
<dbReference type="AlphaFoldDB" id="A0A0N0RY49"/>